<dbReference type="InterPro" id="IPR003599">
    <property type="entry name" value="Ig_sub"/>
</dbReference>
<keyword evidence="2" id="KW-0732">Signal</keyword>
<dbReference type="NCBIfam" id="TIGR04534">
    <property type="entry name" value="ELWxxDGT_rpt"/>
    <property type="match status" value="1"/>
</dbReference>
<dbReference type="GO" id="GO:0005886">
    <property type="term" value="C:plasma membrane"/>
    <property type="evidence" value="ECO:0007669"/>
    <property type="project" value="TreeGrafter"/>
</dbReference>
<dbReference type="InterPro" id="IPR013783">
    <property type="entry name" value="Ig-like_fold"/>
</dbReference>
<dbReference type="SUPFAM" id="SSF48726">
    <property type="entry name" value="Immunoglobulin"/>
    <property type="match status" value="2"/>
</dbReference>
<keyword evidence="5" id="KW-1185">Reference proteome</keyword>
<accession>A0A1T4YD63</accession>
<gene>
    <name evidence="4" type="ORF">SAMN02745166_03023</name>
</gene>
<dbReference type="Proteomes" id="UP000190774">
    <property type="component" value="Unassembled WGS sequence"/>
</dbReference>
<organism evidence="4 5">
    <name type="scientific">Prosthecobacter debontii</name>
    <dbReference type="NCBI Taxonomy" id="48467"/>
    <lineage>
        <taxon>Bacteria</taxon>
        <taxon>Pseudomonadati</taxon>
        <taxon>Verrucomicrobiota</taxon>
        <taxon>Verrucomicrobiia</taxon>
        <taxon>Verrucomicrobiales</taxon>
        <taxon>Verrucomicrobiaceae</taxon>
        <taxon>Prosthecobacter</taxon>
    </lineage>
</organism>
<dbReference type="CDD" id="cd00096">
    <property type="entry name" value="Ig"/>
    <property type="match status" value="1"/>
</dbReference>
<evidence type="ECO:0000259" key="3">
    <source>
        <dbReference type="PROSITE" id="PS50835"/>
    </source>
</evidence>
<sequence>MKKTHLFMSAFAALALFHSQPGFGQVADINTQPPAANNSAKSMVKVNPGSGEILIIAIDDPLSGSEIWRSDGTEGGTTQVRDIVTGSNGSAPVSLTTVGNRVYFTTTQPSNKPSLWVTDGQFSGTTKLMEFTTNNGPDRLTSFNGNLFFEGFSNGFGRELWRSNGTTAGTVQVQNINEANGLGSAVNHFFAFGNTLYFTATDGNRGREIWKTDGVNGASLLQDIRPGSDTPFLNLDPEFTGMNGKIYFVADTVGVEGAELWVTDGTATGAQIVKDLIPGTASSSPQSLAVMTVAGSQAGTYIYFSANDGTNGRELWRSDGITGLAGKTELIKDIRGGNGIGSNPGDLTVVDNTLFFTANDGTGIELFRSTGRTTDATRVTDINNAAGESDSNPSNLTPFGSKLVFTAVNSAGNLFLYNCPAPTGSIKQIKQFDVGATASHFTEIGGLLYFLLKTPVETDQAYVTELWVTDGENANATNRVKAFQTGNAGSSPKELRVVNAEEAYFSATDGVQGEELWKTDGSEEGTSLIKDIRPGSESSEPQLITPVDDKVFFTADDTGANRELWLTDGTEGGTVLVKKSDDSEIHSTGASNPEHLASINGLLYFAARGTDESDDSIGVEPWVADPATGIATLIANIGAGGNSSSPTNFVGYQSKVYFVASQSLREISNPSVTIRTTANGLDGPTSPTEVVVLGTGSSSALILNGNSSKGKELWKSNGTSAGTQIIDINPNSSSDPQELTVVGSFVYFSANNGTTGRELWRLGGTSATAAIVKDIVAGSGSSNPEDLIEVGGKLFFTADDGKNGRELWVSSGAAGNTIMVKNIRPGIESSNISNMRNVDGILCFSADDGVNGNEVWISDGTAAGTTMLGNIAPSSASSNPANFSAFKNQMLFSAADLETGDELRMVFIGSDIEVRRKIENAVLAINDTLDLGSVSIEYKKPVVSATLTITITNTGLNTLTGIKPLISGVNAAEFTLGSKIPATLSSGATSELILKFTPKEGGPRSATLSILSNDSDENPFVLQLAGTGDKDPTITNHPESLMVKVGQPATFEAEATGTLPLLPNWKKGSSTLKTETGETLTIPSVTIKDGGAYSYFVKGPLLTALSNAAELGVVEDFSPALVSVQGLGKSAVFKVNASGNQLTYQWIKDGVTELTESTKFVGTRAKVLTIKGLTADDTGLYTCRVTNPGGSQSGASTQLNVYGETPIVLSAQDMPDGVVGGIYEHTIKIDPDPFKAALTYRAKFLPPGLKLNAKTGEITGRPTKDGDYAVELYAKNTEGEGSYVVSPSVNIEPFPSGVEGIYAGTIAHNAVLNGNLGGRLDATITKTGAVSGSVMLGITKLAFKGAINVFRDSENRNPTAEFDLKPSAKTGLPSVIKLVIEIDRETGLLTNVSKLSAGGEEALIEGWRKLDLVTAAAYDGAYNFGLKLGDPEQQHVDYEDLIPQGWSFGTFKSAKGALKIAGRTADGDKITCASFVGVGGKVVFYQTMYKPLPGSIVGSLTIDPQDTDGEEAATDNTLTGQVQWVKPADSKSKTRTYVAGFGMPSMEVDSPVPLDARGAIYVKPTGLVLGLTEPGDLQLSFTFGGLTDNSADATIALNTGNKLTQDPDTTTATKLASVNASTGALSGSFALGTGATARKSSFFGQLITDGGVEKGIGFFTLPQEPGEGETLKTSPIFAGHVELKPAELP</sequence>
<dbReference type="RefSeq" id="WP_078814214.1">
    <property type="nucleotide sequence ID" value="NZ_FUYE01000009.1"/>
</dbReference>
<feature type="chain" id="PRO_5012346104" evidence="2">
    <location>
        <begin position="25"/>
        <end position="1689"/>
    </location>
</feature>
<dbReference type="Gene3D" id="2.60.40.10">
    <property type="entry name" value="Immunoglobulins"/>
    <property type="match status" value="4"/>
</dbReference>
<dbReference type="SUPFAM" id="SSF82171">
    <property type="entry name" value="DPP6 N-terminal domain-like"/>
    <property type="match status" value="1"/>
</dbReference>
<keyword evidence="1" id="KW-0393">Immunoglobulin domain</keyword>
<dbReference type="PANTHER" id="PTHR10075">
    <property type="entry name" value="BASIGIN RELATED"/>
    <property type="match status" value="1"/>
</dbReference>
<dbReference type="InterPro" id="IPR036179">
    <property type="entry name" value="Ig-like_dom_sf"/>
</dbReference>
<dbReference type="InterPro" id="IPR015919">
    <property type="entry name" value="Cadherin-like_sf"/>
</dbReference>
<dbReference type="SUPFAM" id="SSF49313">
    <property type="entry name" value="Cadherin-like"/>
    <property type="match status" value="1"/>
</dbReference>
<dbReference type="PROSITE" id="PS50835">
    <property type="entry name" value="IG_LIKE"/>
    <property type="match status" value="1"/>
</dbReference>
<dbReference type="PANTHER" id="PTHR10075:SF100">
    <property type="entry name" value="FASCICLIN-2"/>
    <property type="match status" value="1"/>
</dbReference>
<dbReference type="InterPro" id="IPR030916">
    <property type="entry name" value="ELWxxDGT_rpt"/>
</dbReference>
<dbReference type="EMBL" id="FUYE01000009">
    <property type="protein sequence ID" value="SKA99762.1"/>
    <property type="molecule type" value="Genomic_DNA"/>
</dbReference>
<dbReference type="GO" id="GO:0005509">
    <property type="term" value="F:calcium ion binding"/>
    <property type="evidence" value="ECO:0007669"/>
    <property type="project" value="InterPro"/>
</dbReference>
<dbReference type="SMART" id="SM00409">
    <property type="entry name" value="IG"/>
    <property type="match status" value="2"/>
</dbReference>
<dbReference type="InterPro" id="IPR013098">
    <property type="entry name" value="Ig_I-set"/>
</dbReference>
<reference evidence="5" key="1">
    <citation type="submission" date="2017-02" db="EMBL/GenBank/DDBJ databases">
        <authorList>
            <person name="Varghese N."/>
            <person name="Submissions S."/>
        </authorList>
    </citation>
    <scope>NUCLEOTIDE SEQUENCE [LARGE SCALE GENOMIC DNA]</scope>
    <source>
        <strain evidence="5">ATCC 700200</strain>
    </source>
</reference>
<dbReference type="GO" id="GO:0007156">
    <property type="term" value="P:homophilic cell adhesion via plasma membrane adhesion molecules"/>
    <property type="evidence" value="ECO:0007669"/>
    <property type="project" value="TreeGrafter"/>
</dbReference>
<feature type="domain" description="Ig-like" evidence="3">
    <location>
        <begin position="1128"/>
        <end position="1202"/>
    </location>
</feature>
<protein>
    <submittedName>
        <fullName evidence="4">ELWxxDGT repeat-containing protein</fullName>
    </submittedName>
</protein>
<name>A0A1T4YD63_9BACT</name>
<evidence type="ECO:0000313" key="5">
    <source>
        <dbReference type="Proteomes" id="UP000190774"/>
    </source>
</evidence>
<evidence type="ECO:0000256" key="1">
    <source>
        <dbReference type="ARBA" id="ARBA00023319"/>
    </source>
</evidence>
<dbReference type="OrthoDB" id="3179827at2"/>
<dbReference type="GO" id="GO:0098632">
    <property type="term" value="F:cell-cell adhesion mediator activity"/>
    <property type="evidence" value="ECO:0007669"/>
    <property type="project" value="TreeGrafter"/>
</dbReference>
<evidence type="ECO:0000313" key="4">
    <source>
        <dbReference type="EMBL" id="SKA99762.1"/>
    </source>
</evidence>
<feature type="signal peptide" evidence="2">
    <location>
        <begin position="1"/>
        <end position="24"/>
    </location>
</feature>
<dbReference type="Pfam" id="PF05345">
    <property type="entry name" value="He_PIG"/>
    <property type="match status" value="1"/>
</dbReference>
<dbReference type="InterPro" id="IPR007110">
    <property type="entry name" value="Ig-like_dom"/>
</dbReference>
<dbReference type="STRING" id="48467.SAMN02745166_03023"/>
<proteinExistence type="predicted"/>
<dbReference type="Pfam" id="PF07679">
    <property type="entry name" value="I-set"/>
    <property type="match status" value="1"/>
</dbReference>
<evidence type="ECO:0000256" key="2">
    <source>
        <dbReference type="SAM" id="SignalP"/>
    </source>
</evidence>